<accession>D4E6C3</accession>
<evidence type="ECO:0000313" key="3">
    <source>
        <dbReference type="Proteomes" id="UP000005723"/>
    </source>
</evidence>
<keyword evidence="3" id="KW-1185">Reference proteome</keyword>
<reference evidence="2 3" key="1">
    <citation type="submission" date="2010-01" db="EMBL/GenBank/DDBJ databases">
        <authorList>
            <person name="Muzny D."/>
            <person name="Qin X."/>
            <person name="Deng J."/>
            <person name="Jiang H."/>
            <person name="Liu Y."/>
            <person name="Qu J."/>
            <person name="Song X.-Z."/>
            <person name="Zhang L."/>
            <person name="Thornton R."/>
            <person name="Coyle M."/>
            <person name="Francisco L."/>
            <person name="Jackson L."/>
            <person name="Javaid M."/>
            <person name="Korchina V."/>
            <person name="Kovar C."/>
            <person name="Mata R."/>
            <person name="Mathew T."/>
            <person name="Ngo R."/>
            <person name="Nguyen L."/>
            <person name="Nguyen N."/>
            <person name="Okwuonu G."/>
            <person name="Ongeri F."/>
            <person name="Pham C."/>
            <person name="Simmons D."/>
            <person name="Wilczek-Boney K."/>
            <person name="Hale W."/>
            <person name="Jakkamsetti A."/>
            <person name="Pham P."/>
            <person name="Ruth R."/>
            <person name="San Lucas F."/>
            <person name="Warren J."/>
            <person name="Zhang J."/>
            <person name="Zhao Z."/>
            <person name="Zhou C."/>
            <person name="Zhu D."/>
            <person name="Lee S."/>
            <person name="Bess C."/>
            <person name="Blankenburg K."/>
            <person name="Forbes L."/>
            <person name="Fu Q."/>
            <person name="Gubbala S."/>
            <person name="Hirani K."/>
            <person name="Jayaseelan J.C."/>
            <person name="Lara F."/>
            <person name="Munidasa M."/>
            <person name="Palculict T."/>
            <person name="Patil S."/>
            <person name="Pu L.-L."/>
            <person name="Saada N."/>
            <person name="Tang L."/>
            <person name="Weissenberger G."/>
            <person name="Zhu Y."/>
            <person name="Hemphill L."/>
            <person name="Shang Y."/>
            <person name="Youmans B."/>
            <person name="Ayvaz T."/>
            <person name="Ross M."/>
            <person name="Santibanez J."/>
            <person name="Aqrawi P."/>
            <person name="Gross S."/>
            <person name="Joshi V."/>
            <person name="Fowler G."/>
            <person name="Nazareth L."/>
            <person name="Reid J."/>
            <person name="Worley K."/>
            <person name="Petrosino J."/>
            <person name="Highlander S."/>
            <person name="Gibbs R."/>
        </authorList>
    </citation>
    <scope>NUCLEOTIDE SEQUENCE [LARGE SCALE GENOMIC DNA]</scope>
    <source>
        <strain evidence="2 3">DSM 4582</strain>
    </source>
</reference>
<sequence length="331" mass="36532">MLISGEIMTTDSMLFSEQRTIPSANPAVTLHLRHKRLASQTRFDAAHTVVLMHGATYSSGSLFDTPVDGESFLDYLARAGFDVWAVDVSGSGGSTRPPAMQQPAALNPPQVTTEQGVRDFSDAVTYVLQHNQLTQVNIIGMSWGGSVTGSFTTRNADKVRRLGLIAPQWLNNGPSRLDSGGELGAWRLVTLAQVQQRWLAGVPQHKRDDIIPDGVFDAWVANTLSEEPDEALRASGTIRVANGPVQDIRDYWRADRPFYQPADISVPLLLVHGEWDVDVPLSVAQDWFLHATGAPWKRWLEIGEATHMMVLEKNRRQVFAALAGFLLETHD</sequence>
<evidence type="ECO:0000259" key="1">
    <source>
        <dbReference type="Pfam" id="PF00561"/>
    </source>
</evidence>
<dbReference type="Pfam" id="PF00561">
    <property type="entry name" value="Abhydrolase_1"/>
    <property type="match status" value="1"/>
</dbReference>
<proteinExistence type="predicted"/>
<dbReference type="InterPro" id="IPR050266">
    <property type="entry name" value="AB_hydrolase_sf"/>
</dbReference>
<dbReference type="Gene3D" id="3.40.50.1820">
    <property type="entry name" value="alpha/beta hydrolase"/>
    <property type="match status" value="1"/>
</dbReference>
<dbReference type="GO" id="GO:0016787">
    <property type="term" value="F:hydrolase activity"/>
    <property type="evidence" value="ECO:0007669"/>
    <property type="project" value="UniProtKB-KW"/>
</dbReference>
<dbReference type="AlphaFoldDB" id="D4E6C3"/>
<dbReference type="GO" id="GO:0016020">
    <property type="term" value="C:membrane"/>
    <property type="evidence" value="ECO:0007669"/>
    <property type="project" value="TreeGrafter"/>
</dbReference>
<protein>
    <submittedName>
        <fullName evidence="2">Hydrolase, alpha/beta domain protein</fullName>
    </submittedName>
</protein>
<dbReference type="Proteomes" id="UP000005723">
    <property type="component" value="Unassembled WGS sequence"/>
</dbReference>
<dbReference type="PANTHER" id="PTHR43798:SF33">
    <property type="entry name" value="HYDROLASE, PUTATIVE (AFU_ORTHOLOGUE AFUA_2G14860)-RELATED"/>
    <property type="match status" value="1"/>
</dbReference>
<dbReference type="InterPro" id="IPR029058">
    <property type="entry name" value="AB_hydrolase_fold"/>
</dbReference>
<dbReference type="HOGENOM" id="CLU_067539_0_0_6"/>
<feature type="domain" description="AB hydrolase-1" evidence="1">
    <location>
        <begin position="48"/>
        <end position="281"/>
    </location>
</feature>
<comment type="caution">
    <text evidence="2">The sequence shown here is derived from an EMBL/GenBank/DDBJ whole genome shotgun (WGS) entry which is preliminary data.</text>
</comment>
<organism evidence="2 3">
    <name type="scientific">Serratia odorifera DSM 4582</name>
    <dbReference type="NCBI Taxonomy" id="667129"/>
    <lineage>
        <taxon>Bacteria</taxon>
        <taxon>Pseudomonadati</taxon>
        <taxon>Pseudomonadota</taxon>
        <taxon>Gammaproteobacteria</taxon>
        <taxon>Enterobacterales</taxon>
        <taxon>Yersiniaceae</taxon>
        <taxon>Serratia</taxon>
    </lineage>
</organism>
<gene>
    <name evidence="2" type="ORF">HMPREF0758_3723</name>
</gene>
<dbReference type="InterPro" id="IPR000073">
    <property type="entry name" value="AB_hydrolase_1"/>
</dbReference>
<dbReference type="STRING" id="667129.HMPREF0758_3723"/>
<keyword evidence="2" id="KW-0378">Hydrolase</keyword>
<name>D4E6C3_SEROD</name>
<dbReference type="SUPFAM" id="SSF53474">
    <property type="entry name" value="alpha/beta-Hydrolases"/>
    <property type="match status" value="1"/>
</dbReference>
<evidence type="ECO:0000313" key="2">
    <source>
        <dbReference type="EMBL" id="EFE94852.1"/>
    </source>
</evidence>
<dbReference type="PANTHER" id="PTHR43798">
    <property type="entry name" value="MONOACYLGLYCEROL LIPASE"/>
    <property type="match status" value="1"/>
</dbReference>
<dbReference type="EMBL" id="ADBY01000051">
    <property type="protein sequence ID" value="EFE94852.1"/>
    <property type="molecule type" value="Genomic_DNA"/>
</dbReference>